<dbReference type="RefSeq" id="WP_413270586.1">
    <property type="nucleotide sequence ID" value="NZ_JBHFNQ010000090.1"/>
</dbReference>
<evidence type="ECO:0000313" key="2">
    <source>
        <dbReference type="Proteomes" id="UP001576774"/>
    </source>
</evidence>
<sequence length="248" mass="28201">MQEIRNLFKNDLEESLLLAHSLSAMLSLGQVQIAEIISKNLDSGSKYIIPSCNQSDFYLAVLHQTSYGDILGTYCAHPGAVEEMIHARLIQRWYEFLSQVFEKILDDHFSGISNYNKRVSIEIDLKFLTDTKENLVTNLKERSVESFRFLKAKEQVKKIETLLDHKIPGELGQSINKHITVRNIFQHNKGVVRDDDLNFLGLQGNGITIFHSSTNPLLVKPGEKIILTFYELLKVGHDLCQAATFLIP</sequence>
<keyword evidence="2" id="KW-1185">Reference proteome</keyword>
<evidence type="ECO:0008006" key="3">
    <source>
        <dbReference type="Google" id="ProtNLM"/>
    </source>
</evidence>
<accession>A0ABV4X3X6</accession>
<dbReference type="Proteomes" id="UP001576774">
    <property type="component" value="Unassembled WGS sequence"/>
</dbReference>
<organism evidence="1 2">
    <name type="scientific">Floridaenema aerugineum BLCC-F46</name>
    <dbReference type="NCBI Taxonomy" id="3153654"/>
    <lineage>
        <taxon>Bacteria</taxon>
        <taxon>Bacillati</taxon>
        <taxon>Cyanobacteriota</taxon>
        <taxon>Cyanophyceae</taxon>
        <taxon>Oscillatoriophycideae</taxon>
        <taxon>Aerosakkonematales</taxon>
        <taxon>Aerosakkonemataceae</taxon>
        <taxon>Floridanema</taxon>
        <taxon>Floridanema aerugineum</taxon>
    </lineage>
</organism>
<comment type="caution">
    <text evidence="1">The sequence shown here is derived from an EMBL/GenBank/DDBJ whole genome shotgun (WGS) entry which is preliminary data.</text>
</comment>
<dbReference type="EMBL" id="JBHFNQ010000090">
    <property type="protein sequence ID" value="MFB2877487.1"/>
    <property type="molecule type" value="Genomic_DNA"/>
</dbReference>
<name>A0ABV4X3X6_9CYAN</name>
<reference evidence="1 2" key="1">
    <citation type="submission" date="2024-09" db="EMBL/GenBank/DDBJ databases">
        <title>Floridaenema gen nov. (Aerosakkonemataceae, Aerosakkonematales ord. nov., Cyanobacteria) from benthic tropical and subtropical fresh waters, with the description of four new species.</title>
        <authorList>
            <person name="Moretto J.A."/>
            <person name="Berthold D.E."/>
            <person name="Lefler F.W."/>
            <person name="Huang I.-S."/>
            <person name="Laughinghouse H. IV."/>
        </authorList>
    </citation>
    <scope>NUCLEOTIDE SEQUENCE [LARGE SCALE GENOMIC DNA]</scope>
    <source>
        <strain evidence="1 2">BLCC-F46</strain>
    </source>
</reference>
<protein>
    <recommendedName>
        <fullName evidence="3">HEPN AbiU2-like domain-containing protein</fullName>
    </recommendedName>
</protein>
<gene>
    <name evidence="1" type="ORF">ACE1CC_11440</name>
</gene>
<proteinExistence type="predicted"/>
<evidence type="ECO:0000313" key="1">
    <source>
        <dbReference type="EMBL" id="MFB2877487.1"/>
    </source>
</evidence>